<keyword evidence="1" id="KW-0472">Membrane</keyword>
<accession>A0A7G8Q131</accession>
<gene>
    <name evidence="3" type="ORF">H8F01_15465</name>
</gene>
<evidence type="ECO:0000256" key="1">
    <source>
        <dbReference type="SAM" id="Phobius"/>
    </source>
</evidence>
<evidence type="ECO:0000313" key="4">
    <source>
        <dbReference type="Proteomes" id="UP000515873"/>
    </source>
</evidence>
<dbReference type="InterPro" id="IPR025746">
    <property type="entry name" value="PilX_N_dom"/>
</dbReference>
<proteinExistence type="predicted"/>
<protein>
    <recommendedName>
        <fullName evidence="2">Type 4 fimbrial biogenesis protein PilX N-terminal domain-containing protein</fullName>
    </recommendedName>
</protein>
<feature type="domain" description="Type 4 fimbrial biogenesis protein PilX N-terminal" evidence="2">
    <location>
        <begin position="23"/>
        <end position="70"/>
    </location>
</feature>
<sequence length="249" mass="26283">MHMHNQACARTIARERTGTVRQRGAALFMGMVLMIVLTIIALVAMRGTMLDMRLTSATAQHQLAFESSEATRAIPEAVLGAYAYYHGWPQKWGGTIPDAQYQLSDTFLNRNNWLTMLTPNSSAGTGLQKSCNGALANFILNVQCISGQTDAYNYTPSQWPATFVLNSCASGGTTTCPSNLQATSNVAIVRDGVSTNVGSGAAAQQGYASIGVGNARGGALLILQIRSSTSVAGGGKAVTVAQYRVNIVN</sequence>
<keyword evidence="4" id="KW-1185">Reference proteome</keyword>
<dbReference type="KEGG" id="dtl:H8F01_15465"/>
<name>A0A7G8Q131_9GAMM</name>
<dbReference type="Proteomes" id="UP000515873">
    <property type="component" value="Chromosome"/>
</dbReference>
<feature type="transmembrane region" description="Helical" evidence="1">
    <location>
        <begin position="25"/>
        <end position="45"/>
    </location>
</feature>
<keyword evidence="1" id="KW-1133">Transmembrane helix</keyword>
<evidence type="ECO:0000313" key="3">
    <source>
        <dbReference type="EMBL" id="QNK00489.1"/>
    </source>
</evidence>
<dbReference type="Pfam" id="PF14341">
    <property type="entry name" value="PilX_N"/>
    <property type="match status" value="1"/>
</dbReference>
<dbReference type="AlphaFoldDB" id="A0A7G8Q131"/>
<dbReference type="EMBL" id="CP060412">
    <property type="protein sequence ID" value="QNK00489.1"/>
    <property type="molecule type" value="Genomic_DNA"/>
</dbReference>
<keyword evidence="1" id="KW-0812">Transmembrane</keyword>
<reference evidence="3 4" key="1">
    <citation type="submission" date="2020-08" db="EMBL/GenBank/DDBJ databases">
        <title>Dyella sp. G9 isolated from forest soil.</title>
        <authorList>
            <person name="Fu J."/>
            <person name="Qiu L."/>
        </authorList>
    </citation>
    <scope>NUCLEOTIDE SEQUENCE [LARGE SCALE GENOMIC DNA]</scope>
    <source>
        <strain evidence="3 4">G9</strain>
    </source>
</reference>
<evidence type="ECO:0000259" key="2">
    <source>
        <dbReference type="Pfam" id="PF14341"/>
    </source>
</evidence>
<organism evidence="3 4">
    <name type="scientific">Dyella telluris</name>
    <dbReference type="NCBI Taxonomy" id="2763498"/>
    <lineage>
        <taxon>Bacteria</taxon>
        <taxon>Pseudomonadati</taxon>
        <taxon>Pseudomonadota</taxon>
        <taxon>Gammaproteobacteria</taxon>
        <taxon>Lysobacterales</taxon>
        <taxon>Rhodanobacteraceae</taxon>
        <taxon>Dyella</taxon>
    </lineage>
</organism>
<dbReference type="RefSeq" id="WP_187055962.1">
    <property type="nucleotide sequence ID" value="NZ_CP060412.1"/>
</dbReference>